<evidence type="ECO:0000313" key="1">
    <source>
        <dbReference type="EMBL" id="KAJ7348566.1"/>
    </source>
</evidence>
<gene>
    <name evidence="1" type="ORF">DFH08DRAFT_808299</name>
</gene>
<reference evidence="1" key="1">
    <citation type="submission" date="2023-03" db="EMBL/GenBank/DDBJ databases">
        <title>Massive genome expansion in bonnet fungi (Mycena s.s.) driven by repeated elements and novel gene families across ecological guilds.</title>
        <authorList>
            <consortium name="Lawrence Berkeley National Laboratory"/>
            <person name="Harder C.B."/>
            <person name="Miyauchi S."/>
            <person name="Viragh M."/>
            <person name="Kuo A."/>
            <person name="Thoen E."/>
            <person name="Andreopoulos B."/>
            <person name="Lu D."/>
            <person name="Skrede I."/>
            <person name="Drula E."/>
            <person name="Henrissat B."/>
            <person name="Morin E."/>
            <person name="Kohler A."/>
            <person name="Barry K."/>
            <person name="LaButti K."/>
            <person name="Morin E."/>
            <person name="Salamov A."/>
            <person name="Lipzen A."/>
            <person name="Mereny Z."/>
            <person name="Hegedus B."/>
            <person name="Baldrian P."/>
            <person name="Stursova M."/>
            <person name="Weitz H."/>
            <person name="Taylor A."/>
            <person name="Grigoriev I.V."/>
            <person name="Nagy L.G."/>
            <person name="Martin F."/>
            <person name="Kauserud H."/>
        </authorList>
    </citation>
    <scope>NUCLEOTIDE SEQUENCE</scope>
    <source>
        <strain evidence="1">CBHHK002</strain>
    </source>
</reference>
<keyword evidence="2" id="KW-1185">Reference proteome</keyword>
<name>A0AAD7ESH3_9AGAR</name>
<evidence type="ECO:0000313" key="2">
    <source>
        <dbReference type="Proteomes" id="UP001218218"/>
    </source>
</evidence>
<organism evidence="1 2">
    <name type="scientific">Mycena albidolilacea</name>
    <dbReference type="NCBI Taxonomy" id="1033008"/>
    <lineage>
        <taxon>Eukaryota</taxon>
        <taxon>Fungi</taxon>
        <taxon>Dikarya</taxon>
        <taxon>Basidiomycota</taxon>
        <taxon>Agaricomycotina</taxon>
        <taxon>Agaricomycetes</taxon>
        <taxon>Agaricomycetidae</taxon>
        <taxon>Agaricales</taxon>
        <taxon>Marasmiineae</taxon>
        <taxon>Mycenaceae</taxon>
        <taxon>Mycena</taxon>
    </lineage>
</organism>
<sequence length="170" mass="18264">MSVRVLAQIPPLWDDHAGQTHNATLSFDRTSFAMGRLVKTAWYAIHHTIDGDSASLALDPAAGITTMRFEVKGADRGSGWGGVRGAGWVCVPSVVVRLNNDLLIRNGFNHPTRVFLEREVKEGTDITPPTQPLVVAGGAYLIWSIDTIGGAEVDGEKFSAIDTHSVADLV</sequence>
<dbReference type="Proteomes" id="UP001218218">
    <property type="component" value="Unassembled WGS sequence"/>
</dbReference>
<dbReference type="AlphaFoldDB" id="A0AAD7ESH3"/>
<comment type="caution">
    <text evidence="1">The sequence shown here is derived from an EMBL/GenBank/DDBJ whole genome shotgun (WGS) entry which is preliminary data.</text>
</comment>
<protein>
    <submittedName>
        <fullName evidence="1">Uncharacterized protein</fullName>
    </submittedName>
</protein>
<accession>A0AAD7ESH3</accession>
<proteinExistence type="predicted"/>
<dbReference type="EMBL" id="JARIHO010000017">
    <property type="protein sequence ID" value="KAJ7348566.1"/>
    <property type="molecule type" value="Genomic_DNA"/>
</dbReference>